<dbReference type="KEGG" id="mmag:MMAD_01270"/>
<accession>A0A7I7X8S9</accession>
<evidence type="ECO:0000313" key="3">
    <source>
        <dbReference type="Proteomes" id="UP000466517"/>
    </source>
</evidence>
<gene>
    <name evidence="2" type="ORF">MMAD_01270</name>
</gene>
<keyword evidence="3" id="KW-1185">Reference proteome</keyword>
<dbReference type="Proteomes" id="UP000466517">
    <property type="component" value="Chromosome"/>
</dbReference>
<feature type="transmembrane region" description="Helical" evidence="1">
    <location>
        <begin position="33"/>
        <end position="54"/>
    </location>
</feature>
<organism evidence="2 3">
    <name type="scientific">Mycolicibacterium madagascariense</name>
    <dbReference type="NCBI Taxonomy" id="212765"/>
    <lineage>
        <taxon>Bacteria</taxon>
        <taxon>Bacillati</taxon>
        <taxon>Actinomycetota</taxon>
        <taxon>Actinomycetes</taxon>
        <taxon>Mycobacteriales</taxon>
        <taxon>Mycobacteriaceae</taxon>
        <taxon>Mycolicibacterium</taxon>
    </lineage>
</organism>
<evidence type="ECO:0000313" key="2">
    <source>
        <dbReference type="EMBL" id="BBZ25832.1"/>
    </source>
</evidence>
<feature type="transmembrane region" description="Helical" evidence="1">
    <location>
        <begin position="7"/>
        <end position="27"/>
    </location>
</feature>
<keyword evidence="1" id="KW-0472">Membrane</keyword>
<sequence>MSLKKLLDLCVVAAGVYLIAIGLFDMHPEFPRWGWIVLGCVLLLSKGIQFYLAVLVRRRRESASGGTPRRR</sequence>
<dbReference type="RefSeq" id="WP_163730998.1">
    <property type="nucleotide sequence ID" value="NZ_AP022610.1"/>
</dbReference>
<name>A0A7I7X8S9_9MYCO</name>
<protein>
    <submittedName>
        <fullName evidence="2">Uncharacterized protein</fullName>
    </submittedName>
</protein>
<reference evidence="2 3" key="1">
    <citation type="journal article" date="2019" name="Emerg. Microbes Infect.">
        <title>Comprehensive subspecies identification of 175 nontuberculous mycobacteria species based on 7547 genomic profiles.</title>
        <authorList>
            <person name="Matsumoto Y."/>
            <person name="Kinjo T."/>
            <person name="Motooka D."/>
            <person name="Nabeya D."/>
            <person name="Jung N."/>
            <person name="Uechi K."/>
            <person name="Horii T."/>
            <person name="Iida T."/>
            <person name="Fujita J."/>
            <person name="Nakamura S."/>
        </authorList>
    </citation>
    <scope>NUCLEOTIDE SEQUENCE [LARGE SCALE GENOMIC DNA]</scope>
    <source>
        <strain evidence="2 3">JCM 13574</strain>
    </source>
</reference>
<evidence type="ECO:0000256" key="1">
    <source>
        <dbReference type="SAM" id="Phobius"/>
    </source>
</evidence>
<dbReference type="EMBL" id="AP022610">
    <property type="protein sequence ID" value="BBZ25832.1"/>
    <property type="molecule type" value="Genomic_DNA"/>
</dbReference>
<proteinExistence type="predicted"/>
<dbReference type="AlphaFoldDB" id="A0A7I7X8S9"/>
<keyword evidence="1" id="KW-0812">Transmembrane</keyword>
<keyword evidence="1" id="KW-1133">Transmembrane helix</keyword>